<dbReference type="EMBL" id="JAZHGC010000026">
    <property type="protein sequence ID" value="MEM5289461.1"/>
    <property type="molecule type" value="Genomic_DNA"/>
</dbReference>
<gene>
    <name evidence="3" type="ORF">V4C55_27445</name>
</gene>
<name>A0ABU9QJ61_9BURK</name>
<sequence>MKTELNITLISPGCTITGDMIVDHGVSCFGLLDGGIVSTQGLLHVGSGGLVKGTAQGEHVRIDGRVDGNVHARGSLEINGQVTGDILYCGTIRLGPNAALNGALKRVPRMLTIEAEPISLAGEQMPEVSAPAQGQQVETPSATERPESNVTEFARVKA</sequence>
<evidence type="ECO:0000313" key="4">
    <source>
        <dbReference type="Proteomes" id="UP001494588"/>
    </source>
</evidence>
<evidence type="ECO:0000313" key="3">
    <source>
        <dbReference type="EMBL" id="MEM5289461.1"/>
    </source>
</evidence>
<evidence type="ECO:0000256" key="1">
    <source>
        <dbReference type="ARBA" id="ARBA00044755"/>
    </source>
</evidence>
<organism evidence="3 4">
    <name type="scientific">Paraburkholderia sabiae</name>
    <dbReference type="NCBI Taxonomy" id="273251"/>
    <lineage>
        <taxon>Bacteria</taxon>
        <taxon>Pseudomonadati</taxon>
        <taxon>Pseudomonadota</taxon>
        <taxon>Betaproteobacteria</taxon>
        <taxon>Burkholderiales</taxon>
        <taxon>Burkholderiaceae</taxon>
        <taxon>Paraburkholderia</taxon>
    </lineage>
</organism>
<dbReference type="Pfam" id="PF04519">
    <property type="entry name" value="Bactofilin"/>
    <property type="match status" value="1"/>
</dbReference>
<accession>A0ABU9QJ61</accession>
<feature type="region of interest" description="Disordered" evidence="2">
    <location>
        <begin position="122"/>
        <end position="158"/>
    </location>
</feature>
<evidence type="ECO:0000256" key="2">
    <source>
        <dbReference type="SAM" id="MobiDB-lite"/>
    </source>
</evidence>
<protein>
    <submittedName>
        <fullName evidence="3">Polymer-forming cytoskeletal protein</fullName>
    </submittedName>
</protein>
<dbReference type="Proteomes" id="UP001494588">
    <property type="component" value="Unassembled WGS sequence"/>
</dbReference>
<dbReference type="InterPro" id="IPR007607">
    <property type="entry name" value="BacA/B"/>
</dbReference>
<dbReference type="PANTHER" id="PTHR35024">
    <property type="entry name" value="HYPOTHETICAL CYTOSOLIC PROTEIN"/>
    <property type="match status" value="1"/>
</dbReference>
<comment type="caution">
    <text evidence="3">The sequence shown here is derived from an EMBL/GenBank/DDBJ whole genome shotgun (WGS) entry which is preliminary data.</text>
</comment>
<dbReference type="RefSeq" id="WP_201657774.1">
    <property type="nucleotide sequence ID" value="NZ_CAJHCS010000028.1"/>
</dbReference>
<dbReference type="PANTHER" id="PTHR35024:SF4">
    <property type="entry name" value="POLYMER-FORMING CYTOSKELETAL PROTEIN"/>
    <property type="match status" value="1"/>
</dbReference>
<reference evidence="3 4" key="1">
    <citation type="submission" date="2024-01" db="EMBL/GenBank/DDBJ databases">
        <title>The diversity of rhizobia nodulating Mimosa spp. in eleven states of Brazil covering several biomes is determined by host plant, location, and edaphic factors.</title>
        <authorList>
            <person name="Rouws L."/>
            <person name="Barauna A."/>
            <person name="Beukes C."/>
            <person name="De Faria S.M."/>
            <person name="Gross E."/>
            <person name="Dos Reis Junior F.B."/>
            <person name="Simon M."/>
            <person name="Maluk M."/>
            <person name="Odee D.W."/>
            <person name="Kenicer G."/>
            <person name="Young J.P.W."/>
            <person name="Reis V.M."/>
            <person name="Zilli J."/>
            <person name="James E.K."/>
        </authorList>
    </citation>
    <scope>NUCLEOTIDE SEQUENCE [LARGE SCALE GENOMIC DNA]</scope>
    <source>
        <strain evidence="3 4">JPY77</strain>
    </source>
</reference>
<proteinExistence type="inferred from homology"/>
<comment type="similarity">
    <text evidence="1">Belongs to the bactofilin family.</text>
</comment>
<keyword evidence="4" id="KW-1185">Reference proteome</keyword>
<feature type="compositionally biased region" description="Polar residues" evidence="2">
    <location>
        <begin position="132"/>
        <end position="142"/>
    </location>
</feature>